<dbReference type="CDD" id="cd07765">
    <property type="entry name" value="KRAB_A-box"/>
    <property type="match status" value="1"/>
</dbReference>
<sequence>MFHMKEIEIQPSLHQERRRLHHPQRFTSRPCSSLGLRNGAFRRSHQPPRMAAPDLAHRGHVSKDLVCLHGEQTQAAGMLAGWLIDSYQDSVTFDDVAVDFTQEEWTLLDPSQRDLYRDVMLENCENLASVGRHLFKPSVICWLEEEGQLRAGQRGVLQEWQLESKGSALQQDRAWFRASDETQMVNSEVRLNPS</sequence>
<dbReference type="SMART" id="SM00349">
    <property type="entry name" value="KRAB"/>
    <property type="match status" value="1"/>
</dbReference>
<dbReference type="CTD" id="197320"/>
<keyword evidence="2" id="KW-1185">Reference proteome</keyword>
<proteinExistence type="predicted"/>
<dbReference type="Proteomes" id="UP000504640">
    <property type="component" value="Unplaced"/>
</dbReference>
<dbReference type="InterPro" id="IPR036051">
    <property type="entry name" value="KRAB_dom_sf"/>
</dbReference>
<dbReference type="RefSeq" id="XP_032140604.1">
    <property type="nucleotide sequence ID" value="XM_032284713.1"/>
</dbReference>
<reference evidence="3" key="1">
    <citation type="submission" date="2025-08" db="UniProtKB">
        <authorList>
            <consortium name="RefSeq"/>
        </authorList>
    </citation>
    <scope>IDENTIFICATION</scope>
    <source>
        <tissue evidence="3">Blood</tissue>
    </source>
</reference>
<dbReference type="PANTHER" id="PTHR23232">
    <property type="entry name" value="KRAB DOMAIN C2H2 ZINC FINGER"/>
    <property type="match status" value="1"/>
</dbReference>
<evidence type="ECO:0000259" key="1">
    <source>
        <dbReference type="PROSITE" id="PS50805"/>
    </source>
</evidence>
<dbReference type="Gene3D" id="6.10.140.140">
    <property type="match status" value="1"/>
</dbReference>
<dbReference type="SUPFAM" id="SSF109640">
    <property type="entry name" value="KRAB domain (Kruppel-associated box)"/>
    <property type="match status" value="1"/>
</dbReference>
<name>A0A6J3IF13_SAPAP</name>
<gene>
    <name evidence="3" type="primary">ZNF778</name>
</gene>
<dbReference type="AlphaFoldDB" id="A0A6J3IF13"/>
<evidence type="ECO:0000313" key="3">
    <source>
        <dbReference type="RefSeq" id="XP_032140604.1"/>
    </source>
</evidence>
<dbReference type="InterPro" id="IPR001909">
    <property type="entry name" value="KRAB"/>
</dbReference>
<dbReference type="PROSITE" id="PS50805">
    <property type="entry name" value="KRAB"/>
    <property type="match status" value="1"/>
</dbReference>
<protein>
    <submittedName>
        <fullName evidence="3">Zinc finger protein 778 isoform X4</fullName>
    </submittedName>
</protein>
<dbReference type="Pfam" id="PF01352">
    <property type="entry name" value="KRAB"/>
    <property type="match status" value="1"/>
</dbReference>
<dbReference type="GO" id="GO:0006355">
    <property type="term" value="P:regulation of DNA-templated transcription"/>
    <property type="evidence" value="ECO:0007669"/>
    <property type="project" value="InterPro"/>
</dbReference>
<accession>A0A6J3IF13</accession>
<dbReference type="PANTHER" id="PTHR23232:SF163">
    <property type="entry name" value="ZINC FINGER PROTEIN 589"/>
    <property type="match status" value="1"/>
</dbReference>
<feature type="domain" description="KRAB" evidence="1">
    <location>
        <begin position="91"/>
        <end position="162"/>
    </location>
</feature>
<evidence type="ECO:0000313" key="2">
    <source>
        <dbReference type="Proteomes" id="UP000504640"/>
    </source>
</evidence>
<dbReference type="InterPro" id="IPR050169">
    <property type="entry name" value="Krueppel_C2H2_ZnF"/>
</dbReference>
<dbReference type="GeneID" id="116555779"/>
<organism evidence="2 3">
    <name type="scientific">Sapajus apella</name>
    <name type="common">Brown-capped capuchin</name>
    <name type="synonym">Cebus apella</name>
    <dbReference type="NCBI Taxonomy" id="9515"/>
    <lineage>
        <taxon>Eukaryota</taxon>
        <taxon>Metazoa</taxon>
        <taxon>Chordata</taxon>
        <taxon>Craniata</taxon>
        <taxon>Vertebrata</taxon>
        <taxon>Euteleostomi</taxon>
        <taxon>Mammalia</taxon>
        <taxon>Eutheria</taxon>
        <taxon>Euarchontoglires</taxon>
        <taxon>Primates</taxon>
        <taxon>Haplorrhini</taxon>
        <taxon>Platyrrhini</taxon>
        <taxon>Cebidae</taxon>
        <taxon>Cebinae</taxon>
        <taxon>Sapajus</taxon>
    </lineage>
</organism>